<dbReference type="STRING" id="1088721.JI59_13970"/>
<dbReference type="SUPFAM" id="SSF51338">
    <property type="entry name" value="Composite domain of metallo-dependent hydrolases"/>
    <property type="match status" value="1"/>
</dbReference>
<dbReference type="Proteomes" id="UP000004030">
    <property type="component" value="Unassembled WGS sequence"/>
</dbReference>
<dbReference type="Gene3D" id="2.120.10.30">
    <property type="entry name" value="TolB, C-terminal domain"/>
    <property type="match status" value="3"/>
</dbReference>
<dbReference type="InterPro" id="IPR011659">
    <property type="entry name" value="WD40"/>
</dbReference>
<comment type="caution">
    <text evidence="3">The sequence shown here is derived from an EMBL/GenBank/DDBJ whole genome shotgun (WGS) entry which is preliminary data.</text>
</comment>
<sequence length="1074" mass="116173">MMRKALAAALLVTALSLPGAGLADLPLKPERVLTLHPERTTWSSVTVSPDGRTLVFDVLGDLYTMPASGGKARQLSEGLAFDAQPTFSPDGQWIAFTSDRSGSENIWIARADGSQARRISAFDDDTAMASPTWSADGRTVFASRYRPDLNNYEFWQFPLTGAASLLEPIKPARDAPRSAWRSTLGAAASPDGRYLYYARRIDGLEFDVPTKWTILRRDLATGKEVEVIAGSGGRGTGEETFFAPHISPDGTRLAYVTRREGRSLLRLRNLETGEDAALGETELDALQASSWQGMVPGMAFTPGGDALILSHGGRFERRELADGSSRGIERKLTARVALGPSTRFAIHEPTGPVKAKLAMAALPSPDGQRIAFAALGSLWVQDLGGEIARRLPFNGESPAQMAWSPDGRTLTFVTWSEAEGGALWTMPAGGSGTATRLTRFPAYYRFPAFTPDGKHLLVLRSSLEERRQTNFEFGSLRKSELIELNADGSGLRLVAQGDFGARPHFARTAPGSVFLLDAGGLARVDIGTGKVTPVAHVTGPAYYFVEGNADADDMRISPDGSHVAAMIANRLYVLPTPIDPAKEVDLTAADSPAHVLPGIGVDWFEWSGDRSIDMVSGTLFTRREAAGGSELAAMRLEASLPRAVPQGSILLRGATVLTMAQGDRAIENADVLVSGDRFVQVGPRGSFDVPPGTAIRDVSGKFVVPGYIDVHDHIGSIRRNNPARELWGMRARLAYGVTTSFDPSTLSVDHLDYEGMVDAGLILAPRMRSTGTAVFSRQRIASLDDARRVLSRYSQGYRLSNLKEYRTGKREVRQWVAMAAREQHLLPTTEGALSLKLDLTQILDGYAGNEHALPAPQLGDDLIKVLVAQRTSYTTTLSITNSGSPAMDWFIAHDDPVVDAKIRRFWSPSAIRQKLTSGRDFHPLGETRFREIARDAATLAKAGGLVGMGSHGEAPGIGYHWEMEAHALGGMTPEAVLHAATAGSAETIGRLADLGTIEPGKLADLVVLDADPRRDIRNARAIDAVMRGGFLYDGDTLRPLWPKAGEAPHAWFEGMDAEQWLPLPEPQRPDEPEH</sequence>
<evidence type="ECO:0000259" key="2">
    <source>
        <dbReference type="Pfam" id="PF01979"/>
    </source>
</evidence>
<dbReference type="Gene3D" id="2.30.40.10">
    <property type="entry name" value="Urease, subunit C, domain 1"/>
    <property type="match status" value="2"/>
</dbReference>
<dbReference type="SUPFAM" id="SSF82171">
    <property type="entry name" value="DPP6 N-terminal domain-like"/>
    <property type="match status" value="1"/>
</dbReference>
<dbReference type="AlphaFoldDB" id="G6EA56"/>
<dbReference type="SUPFAM" id="SSF51556">
    <property type="entry name" value="Metallo-dependent hydrolases"/>
    <property type="match status" value="1"/>
</dbReference>
<dbReference type="GO" id="GO:0016810">
    <property type="term" value="F:hydrolase activity, acting on carbon-nitrogen (but not peptide) bonds"/>
    <property type="evidence" value="ECO:0007669"/>
    <property type="project" value="InterPro"/>
</dbReference>
<dbReference type="PATRIC" id="fig|1088721.3.peg.1211"/>
<dbReference type="Pfam" id="PF07676">
    <property type="entry name" value="PD40"/>
    <property type="match status" value="3"/>
</dbReference>
<keyword evidence="1" id="KW-0732">Signal</keyword>
<dbReference type="Pfam" id="PF01979">
    <property type="entry name" value="Amidohydro_1"/>
    <property type="match status" value="1"/>
</dbReference>
<dbReference type="RefSeq" id="WP_007012142.1">
    <property type="nucleotide sequence ID" value="NZ_AGFM01000014.1"/>
</dbReference>
<feature type="chain" id="PRO_5003487866" evidence="1">
    <location>
        <begin position="24"/>
        <end position="1074"/>
    </location>
</feature>
<reference evidence="3 4" key="1">
    <citation type="journal article" date="2012" name="J. Bacteriol.">
        <title>Genome sequence of benzo(a)pyrene-degrading bacterium Novosphingobium pentaromativorans US6-1.</title>
        <authorList>
            <person name="Luo Y.R."/>
            <person name="Kang S.G."/>
            <person name="Kim S.J."/>
            <person name="Kim M.R."/>
            <person name="Li N."/>
            <person name="Lee J.H."/>
            <person name="Kwon K.K."/>
        </authorList>
    </citation>
    <scope>NUCLEOTIDE SEQUENCE [LARGE SCALE GENOMIC DNA]</scope>
    <source>
        <strain evidence="3 4">US6-1</strain>
    </source>
</reference>
<dbReference type="eggNOG" id="COG1228">
    <property type="taxonomic scope" value="Bacteria"/>
</dbReference>
<evidence type="ECO:0000256" key="1">
    <source>
        <dbReference type="SAM" id="SignalP"/>
    </source>
</evidence>
<dbReference type="InterPro" id="IPR051781">
    <property type="entry name" value="Metallo-dep_Hydrolase"/>
</dbReference>
<dbReference type="SUPFAM" id="SSF69304">
    <property type="entry name" value="Tricorn protease N-terminal domain"/>
    <property type="match status" value="1"/>
</dbReference>
<evidence type="ECO:0000313" key="4">
    <source>
        <dbReference type="Proteomes" id="UP000004030"/>
    </source>
</evidence>
<keyword evidence="3" id="KW-0378">Hydrolase</keyword>
<protein>
    <submittedName>
        <fullName evidence="3">Amidohydrolase family protein</fullName>
    </submittedName>
</protein>
<dbReference type="EMBL" id="AGFM01000014">
    <property type="protein sequence ID" value="EHJ61913.1"/>
    <property type="molecule type" value="Genomic_DNA"/>
</dbReference>
<dbReference type="InterPro" id="IPR011059">
    <property type="entry name" value="Metal-dep_hydrolase_composite"/>
</dbReference>
<dbReference type="Pfam" id="PF26549">
    <property type="entry name" value="Tricorn_N"/>
    <property type="match status" value="1"/>
</dbReference>
<dbReference type="InterPro" id="IPR006680">
    <property type="entry name" value="Amidohydro-rel"/>
</dbReference>
<name>G6EA56_9SPHN</name>
<keyword evidence="4" id="KW-1185">Reference proteome</keyword>
<feature type="domain" description="Amidohydrolase-related" evidence="2">
    <location>
        <begin position="942"/>
        <end position="1029"/>
    </location>
</feature>
<dbReference type="InterPro" id="IPR011042">
    <property type="entry name" value="6-blade_b-propeller_TolB-like"/>
</dbReference>
<proteinExistence type="predicted"/>
<dbReference type="InterPro" id="IPR032466">
    <property type="entry name" value="Metal_Hydrolase"/>
</dbReference>
<dbReference type="PANTHER" id="PTHR43135:SF3">
    <property type="entry name" value="ALPHA-D-RIBOSE 1-METHYLPHOSPHONATE 5-TRIPHOSPHATE DIPHOSPHATASE"/>
    <property type="match status" value="1"/>
</dbReference>
<dbReference type="PANTHER" id="PTHR43135">
    <property type="entry name" value="ALPHA-D-RIBOSE 1-METHYLPHOSPHONATE 5-TRIPHOSPHATE DIPHOSPHATASE"/>
    <property type="match status" value="1"/>
</dbReference>
<gene>
    <name evidence="3" type="ORF">NSU_1227</name>
</gene>
<organism evidence="3 4">
    <name type="scientific">Novosphingobium pentaromativorans US6-1</name>
    <dbReference type="NCBI Taxonomy" id="1088721"/>
    <lineage>
        <taxon>Bacteria</taxon>
        <taxon>Pseudomonadati</taxon>
        <taxon>Pseudomonadota</taxon>
        <taxon>Alphaproteobacteria</taxon>
        <taxon>Sphingomonadales</taxon>
        <taxon>Sphingomonadaceae</taxon>
        <taxon>Novosphingobium</taxon>
    </lineage>
</organism>
<evidence type="ECO:0000313" key="3">
    <source>
        <dbReference type="EMBL" id="EHJ61913.1"/>
    </source>
</evidence>
<accession>G6EA56</accession>
<feature type="signal peptide" evidence="1">
    <location>
        <begin position="1"/>
        <end position="23"/>
    </location>
</feature>
<dbReference type="eggNOG" id="COG0823">
    <property type="taxonomic scope" value="Bacteria"/>
</dbReference>